<proteinExistence type="predicted"/>
<accession>A0A1H6JJV3</accession>
<protein>
    <recommendedName>
        <fullName evidence="4">PH domain-containing protein</fullName>
    </recommendedName>
</protein>
<dbReference type="OrthoDB" id="582675at2"/>
<sequence length="157" mass="18217">MNSVIDSTQYNAIARWSIFIPIGIFLVILVGNWGSTFFYFGIIILLVLIWAAWYMFSTKLLLKTSDLGISYQLKPFQKTEVFIPFDDILELDIEATDFLTKFGGWGKRKKGNEVAYVFNDGFFLKIKTADRTFYFSLSDDVKQKWKDFVIEKTSKTP</sequence>
<evidence type="ECO:0008006" key="4">
    <source>
        <dbReference type="Google" id="ProtNLM"/>
    </source>
</evidence>
<dbReference type="RefSeq" id="WP_143037716.1">
    <property type="nucleotide sequence ID" value="NZ_FNXE01000003.1"/>
</dbReference>
<feature type="transmembrane region" description="Helical" evidence="1">
    <location>
        <begin position="12"/>
        <end position="31"/>
    </location>
</feature>
<name>A0A1H6JJV3_9FLAO</name>
<keyword evidence="1" id="KW-1133">Transmembrane helix</keyword>
<keyword evidence="3" id="KW-1185">Reference proteome</keyword>
<dbReference type="STRING" id="1159016.SAMN02927937_00382"/>
<dbReference type="AlphaFoldDB" id="A0A1H6JJV3"/>
<dbReference type="Proteomes" id="UP000199634">
    <property type="component" value="Unassembled WGS sequence"/>
</dbReference>
<keyword evidence="1" id="KW-0812">Transmembrane</keyword>
<evidence type="ECO:0000313" key="3">
    <source>
        <dbReference type="Proteomes" id="UP000199634"/>
    </source>
</evidence>
<keyword evidence="1" id="KW-0472">Membrane</keyword>
<gene>
    <name evidence="2" type="ORF">SAMN02927937_00382</name>
</gene>
<feature type="transmembrane region" description="Helical" evidence="1">
    <location>
        <begin position="37"/>
        <end position="56"/>
    </location>
</feature>
<evidence type="ECO:0000313" key="2">
    <source>
        <dbReference type="EMBL" id="SEH59479.1"/>
    </source>
</evidence>
<dbReference type="EMBL" id="FNXE01000003">
    <property type="protein sequence ID" value="SEH59479.1"/>
    <property type="molecule type" value="Genomic_DNA"/>
</dbReference>
<reference evidence="2 3" key="1">
    <citation type="submission" date="2016-10" db="EMBL/GenBank/DDBJ databases">
        <authorList>
            <person name="de Groot N.N."/>
        </authorList>
    </citation>
    <scope>NUCLEOTIDE SEQUENCE [LARGE SCALE GENOMIC DNA]</scope>
    <source>
        <strain evidence="2 3">CGMCC 1.10825</strain>
    </source>
</reference>
<evidence type="ECO:0000256" key="1">
    <source>
        <dbReference type="SAM" id="Phobius"/>
    </source>
</evidence>
<organism evidence="2 3">
    <name type="scientific">Paenimyroides marinum</name>
    <dbReference type="NCBI Taxonomy" id="1159016"/>
    <lineage>
        <taxon>Bacteria</taxon>
        <taxon>Pseudomonadati</taxon>
        <taxon>Bacteroidota</taxon>
        <taxon>Flavobacteriia</taxon>
        <taxon>Flavobacteriales</taxon>
        <taxon>Flavobacteriaceae</taxon>
        <taxon>Paenimyroides</taxon>
    </lineage>
</organism>